<dbReference type="EMBL" id="JAGPXC010000007">
    <property type="protein sequence ID" value="KAH6648294.1"/>
    <property type="molecule type" value="Genomic_DNA"/>
</dbReference>
<evidence type="ECO:0000313" key="1">
    <source>
        <dbReference type="EMBL" id="KAH6648294.1"/>
    </source>
</evidence>
<dbReference type="Proteomes" id="UP000758603">
    <property type="component" value="Unassembled WGS sequence"/>
</dbReference>
<sequence>MEHLKYLLLCTLLMGHSYTLKLNARKLVSHLELVYGYKGHLVSTAALVLCKMQCESRPRERKYCWAITSHVARTCMRACALNGTYMDTLPRHLRPGPVAASAVARTQDTRGG</sequence>
<keyword evidence="2" id="KW-1185">Reference proteome</keyword>
<accession>A0A9P8ZUV6</accession>
<proteinExistence type="predicted"/>
<gene>
    <name evidence="1" type="ORF">BKA67DRAFT_359560</name>
</gene>
<evidence type="ECO:0000313" key="2">
    <source>
        <dbReference type="Proteomes" id="UP000758603"/>
    </source>
</evidence>
<reference evidence="1" key="1">
    <citation type="journal article" date="2021" name="Nat. Commun.">
        <title>Genetic determinants of endophytism in the Arabidopsis root mycobiome.</title>
        <authorList>
            <person name="Mesny F."/>
            <person name="Miyauchi S."/>
            <person name="Thiergart T."/>
            <person name="Pickel B."/>
            <person name="Atanasova L."/>
            <person name="Karlsson M."/>
            <person name="Huettel B."/>
            <person name="Barry K.W."/>
            <person name="Haridas S."/>
            <person name="Chen C."/>
            <person name="Bauer D."/>
            <person name="Andreopoulos W."/>
            <person name="Pangilinan J."/>
            <person name="LaButti K."/>
            <person name="Riley R."/>
            <person name="Lipzen A."/>
            <person name="Clum A."/>
            <person name="Drula E."/>
            <person name="Henrissat B."/>
            <person name="Kohler A."/>
            <person name="Grigoriev I.V."/>
            <person name="Martin F.M."/>
            <person name="Hacquard S."/>
        </authorList>
    </citation>
    <scope>NUCLEOTIDE SEQUENCE</scope>
    <source>
        <strain evidence="1">MPI-SDFR-AT-0073</strain>
    </source>
</reference>
<comment type="caution">
    <text evidence="1">The sequence shown here is derived from an EMBL/GenBank/DDBJ whole genome shotgun (WGS) entry which is preliminary data.</text>
</comment>
<name>A0A9P8ZUV6_9PEZI</name>
<organism evidence="1 2">
    <name type="scientific">Truncatella angustata</name>
    <dbReference type="NCBI Taxonomy" id="152316"/>
    <lineage>
        <taxon>Eukaryota</taxon>
        <taxon>Fungi</taxon>
        <taxon>Dikarya</taxon>
        <taxon>Ascomycota</taxon>
        <taxon>Pezizomycotina</taxon>
        <taxon>Sordariomycetes</taxon>
        <taxon>Xylariomycetidae</taxon>
        <taxon>Amphisphaeriales</taxon>
        <taxon>Sporocadaceae</taxon>
        <taxon>Truncatella</taxon>
    </lineage>
</organism>
<dbReference type="AlphaFoldDB" id="A0A9P8ZUV6"/>
<protein>
    <submittedName>
        <fullName evidence="1">Uncharacterized protein</fullName>
    </submittedName>
</protein>
<dbReference type="RefSeq" id="XP_045954801.1">
    <property type="nucleotide sequence ID" value="XM_046096411.1"/>
</dbReference>
<dbReference type="GeneID" id="70125304"/>